<feature type="compositionally biased region" description="Basic and acidic residues" evidence="1">
    <location>
        <begin position="582"/>
        <end position="600"/>
    </location>
</feature>
<dbReference type="OrthoDB" id="2417614at2759"/>
<evidence type="ECO:0000256" key="1">
    <source>
        <dbReference type="SAM" id="MobiDB-lite"/>
    </source>
</evidence>
<evidence type="ECO:0000313" key="3">
    <source>
        <dbReference type="EMBL" id="KAG4416229.1"/>
    </source>
</evidence>
<evidence type="ECO:0000259" key="2">
    <source>
        <dbReference type="SMART" id="SM00974"/>
    </source>
</evidence>
<evidence type="ECO:0000313" key="4">
    <source>
        <dbReference type="Proteomes" id="UP000664132"/>
    </source>
</evidence>
<reference evidence="3" key="1">
    <citation type="submission" date="2021-02" db="EMBL/GenBank/DDBJ databases">
        <title>Genome sequence Cadophora malorum strain M34.</title>
        <authorList>
            <person name="Stefanovic E."/>
            <person name="Vu D."/>
            <person name="Scully C."/>
            <person name="Dijksterhuis J."/>
            <person name="Roader J."/>
            <person name="Houbraken J."/>
        </authorList>
    </citation>
    <scope>NUCLEOTIDE SEQUENCE</scope>
    <source>
        <strain evidence="3">M34</strain>
    </source>
</reference>
<comment type="caution">
    <text evidence="3">The sequence shown here is derived from an EMBL/GenBank/DDBJ whole genome shotgun (WGS) entry which is preliminary data.</text>
</comment>
<dbReference type="Pfam" id="PF10544">
    <property type="entry name" value="T5orf172"/>
    <property type="match status" value="1"/>
</dbReference>
<dbReference type="SUPFAM" id="SSF141571">
    <property type="entry name" value="Pentapeptide repeat-like"/>
    <property type="match status" value="1"/>
</dbReference>
<dbReference type="AlphaFoldDB" id="A0A8H7TAA2"/>
<feature type="region of interest" description="Disordered" evidence="1">
    <location>
        <begin position="623"/>
        <end position="643"/>
    </location>
</feature>
<gene>
    <name evidence="3" type="ORF">IFR04_010632</name>
</gene>
<organism evidence="3 4">
    <name type="scientific">Cadophora malorum</name>
    <dbReference type="NCBI Taxonomy" id="108018"/>
    <lineage>
        <taxon>Eukaryota</taxon>
        <taxon>Fungi</taxon>
        <taxon>Dikarya</taxon>
        <taxon>Ascomycota</taxon>
        <taxon>Pezizomycotina</taxon>
        <taxon>Leotiomycetes</taxon>
        <taxon>Helotiales</taxon>
        <taxon>Ploettnerulaceae</taxon>
        <taxon>Cadophora</taxon>
    </lineage>
</organism>
<dbReference type="InterPro" id="IPR018306">
    <property type="entry name" value="Phage_T5_Orf172_DNA-bd"/>
</dbReference>
<dbReference type="PANTHER" id="PTHR28094">
    <property type="entry name" value="MEIOTICALLY UP-REGULATED GENE 113 PROTEIN"/>
    <property type="match status" value="1"/>
</dbReference>
<dbReference type="SMART" id="SM00974">
    <property type="entry name" value="T5orf172"/>
    <property type="match status" value="1"/>
</dbReference>
<dbReference type="EMBL" id="JAFJYH010000193">
    <property type="protein sequence ID" value="KAG4416229.1"/>
    <property type="molecule type" value="Genomic_DNA"/>
</dbReference>
<keyword evidence="4" id="KW-1185">Reference proteome</keyword>
<proteinExistence type="predicted"/>
<feature type="compositionally biased region" description="Basic residues" evidence="1">
    <location>
        <begin position="624"/>
        <end position="634"/>
    </location>
</feature>
<name>A0A8H7TAA2_9HELO</name>
<dbReference type="Proteomes" id="UP000664132">
    <property type="component" value="Unassembled WGS sequence"/>
</dbReference>
<dbReference type="InterPro" id="IPR053006">
    <property type="entry name" value="Meiosis_regulatory"/>
</dbReference>
<feature type="domain" description="Bacteriophage T5 Orf172 DNA-binding" evidence="2">
    <location>
        <begin position="756"/>
        <end position="868"/>
    </location>
</feature>
<sequence>MANNDDIEGHPLLAADIDFCTVRGIEAFDYTFTNVRIISSKLHRYTLINCQVIDHSDIEYSTIRGCRMEGGTGVLITNSKIQMSNVRNYRIYKTSLDDCKHGAEVITNSILERCELDNGLVEGGQSNLSHSRAVSSTFKNTPVSKSVFTKSEFAQCHVNSSAIALCDRITGTTFFHTVINSSNIDRCDVSGCYPLFRGSKTRYTTFIRTRISQATIRRSVVYQSAPRTCDLVQTSENVKDDAMATNFSNCDTKNTILKDLHSTNAGTSAAISRFPLELVTDLFSQLSTGDTNVIAAMRGEDYAYKEAMREIYKNCAVSISDIGGPPDLAVAEPYALHTVPSMHVANTYTLHIFPRLVDTTQGLVTYNIPPKILQFAKAVRHLRVDMEGHTFPLRYHKISMIIVSPDQSIPRQERDRDDAMANFNRDLVVKGMKTVDTTVTPNQEIWTWKVGTFLFKLTISRMAPYIPHTPESLLQRSDSKKPDSTCRGLTTSGTPCRRAIGKSPHSSPTPSPRRKSSPGRAPSPDAYCWQHKNQAAAHPGASPQGIQSATIRERTSVDTLVDRLGLLEVVERKKEKHRKPVPKPEHEKTKIDDSRPEKPRPRPQPASNLGLFCCIGIADDAKRAPRPASHKPGRRTTAPIPPKVVKASSNLHTTSHRPSIHRDPSSRTGEFLSLIPRSASPQTTAQLLAELAKPVSELDNEGYIYMFWLTPESLPASPPSETASSLLAPPSRPVPGQRRTSDVLNAFSKTLPDSTNKKTILLKIGRAQNVYRRLNQWTQQCGYNLSLIRYYPYQATTLSDINVNQLPRTPRKVPNAHKVERLIHLELNAQRVLGDGKCKACGREHREWFEVDASRDGVKRVDEVIRRWVEWGERDAGR</sequence>
<feature type="region of interest" description="Disordered" evidence="1">
    <location>
        <begin position="472"/>
        <end position="527"/>
    </location>
</feature>
<feature type="region of interest" description="Disordered" evidence="1">
    <location>
        <begin position="573"/>
        <end position="609"/>
    </location>
</feature>
<feature type="region of interest" description="Disordered" evidence="1">
    <location>
        <begin position="718"/>
        <end position="739"/>
    </location>
</feature>
<accession>A0A8H7TAA2</accession>
<protein>
    <recommendedName>
        <fullName evidence="2">Bacteriophage T5 Orf172 DNA-binding domain-containing protein</fullName>
    </recommendedName>
</protein>
<dbReference type="Gene3D" id="2.160.20.80">
    <property type="entry name" value="E3 ubiquitin-protein ligase SopA"/>
    <property type="match status" value="1"/>
</dbReference>
<dbReference type="PANTHER" id="PTHR28094:SF2">
    <property type="entry name" value="BACTERIOPHAGE T5 ORF172 DNA-BINDING DOMAIN-CONTAINING PROTEIN"/>
    <property type="match status" value="1"/>
</dbReference>